<gene>
    <name evidence="3" type="ORF">AFUS01_LOCUS36585</name>
</gene>
<keyword evidence="4" id="KW-1185">Reference proteome</keyword>
<feature type="chain" id="PRO_5035279778" evidence="2">
    <location>
        <begin position="25"/>
        <end position="110"/>
    </location>
</feature>
<feature type="signal peptide" evidence="2">
    <location>
        <begin position="1"/>
        <end position="24"/>
    </location>
</feature>
<reference evidence="3" key="1">
    <citation type="submission" date="2021-06" db="EMBL/GenBank/DDBJ databases">
        <authorList>
            <person name="Hodson N. C."/>
            <person name="Mongue J. A."/>
            <person name="Jaron S. K."/>
        </authorList>
    </citation>
    <scope>NUCLEOTIDE SEQUENCE</scope>
</reference>
<feature type="region of interest" description="Disordered" evidence="1">
    <location>
        <begin position="86"/>
        <end position="110"/>
    </location>
</feature>
<accession>A0A8J2L6K7</accession>
<evidence type="ECO:0000313" key="3">
    <source>
        <dbReference type="EMBL" id="CAG7826537.1"/>
    </source>
</evidence>
<comment type="caution">
    <text evidence="3">The sequence shown here is derived from an EMBL/GenBank/DDBJ whole genome shotgun (WGS) entry which is preliminary data.</text>
</comment>
<name>A0A8J2L6K7_9HEXA</name>
<dbReference type="AlphaFoldDB" id="A0A8J2L6K7"/>
<proteinExistence type="predicted"/>
<evidence type="ECO:0000256" key="2">
    <source>
        <dbReference type="SAM" id="SignalP"/>
    </source>
</evidence>
<sequence>MAGSSVLTLFMALACCCSLPNIWAAPFEEVDQQDWKLAGKTAIPEMSIVNRYPAYIATNERLLLRVPTEVIGNRAYRIHKKFDSLSGGTFGKQKRYPFSPESEMVYGPTS</sequence>
<dbReference type="Proteomes" id="UP000708208">
    <property type="component" value="Unassembled WGS sequence"/>
</dbReference>
<protein>
    <submittedName>
        <fullName evidence="3">Uncharacterized protein</fullName>
    </submittedName>
</protein>
<organism evidence="3 4">
    <name type="scientific">Allacma fusca</name>
    <dbReference type="NCBI Taxonomy" id="39272"/>
    <lineage>
        <taxon>Eukaryota</taxon>
        <taxon>Metazoa</taxon>
        <taxon>Ecdysozoa</taxon>
        <taxon>Arthropoda</taxon>
        <taxon>Hexapoda</taxon>
        <taxon>Collembola</taxon>
        <taxon>Symphypleona</taxon>
        <taxon>Sminthuridae</taxon>
        <taxon>Allacma</taxon>
    </lineage>
</organism>
<evidence type="ECO:0000256" key="1">
    <source>
        <dbReference type="SAM" id="MobiDB-lite"/>
    </source>
</evidence>
<keyword evidence="2" id="KW-0732">Signal</keyword>
<dbReference type="EMBL" id="CAJVCH010540122">
    <property type="protein sequence ID" value="CAG7826537.1"/>
    <property type="molecule type" value="Genomic_DNA"/>
</dbReference>
<evidence type="ECO:0000313" key="4">
    <source>
        <dbReference type="Proteomes" id="UP000708208"/>
    </source>
</evidence>